<dbReference type="EMBL" id="KR076466">
    <property type="protein sequence ID" value="AMQ09552.1"/>
    <property type="molecule type" value="mRNA"/>
</dbReference>
<evidence type="ECO:0000313" key="2">
    <source>
        <dbReference type="EMBL" id="AMQ09552.1"/>
    </source>
</evidence>
<proteinExistence type="evidence at transcript level"/>
<comment type="similarity">
    <text evidence="1">Belongs to the ARG7 family.</text>
</comment>
<name>A0A172J209_BOENI</name>
<dbReference type="InterPro" id="IPR003676">
    <property type="entry name" value="SAUR_fam"/>
</dbReference>
<protein>
    <submittedName>
        <fullName evidence="2">Small auxin up regulated protein</fullName>
    </submittedName>
</protein>
<sequence length="112" mass="12986">MGIRLPEMVHHAKQIIHRHRYNSSKQPELSSSHHHHHRVAPKGHFAVYVGDIEGEKKKRFVVPITYLKHPLFQDLLVKAAEEFGLDHQMGVITIPCPQQDFITLTSYLKSYL</sequence>
<dbReference type="Pfam" id="PF02519">
    <property type="entry name" value="Auxin_inducible"/>
    <property type="match status" value="1"/>
</dbReference>
<reference evidence="2" key="1">
    <citation type="journal article" date="2016" name="J. Genet.">
        <title>Identification of small auxin-up RNA (SAUR) genes in Urticales plants: mulberry (Morus notabilis), hemp (Cannabis sativa) and ramie (Boehmeria nivea).</title>
        <authorList>
            <person name="Huang X."/>
            <person name="Bao Y."/>
            <person name="Wang B.O."/>
            <person name="Liu L."/>
            <person name="Chen J."/>
            <person name="Dai L."/>
            <person name="Baloch S.U."/>
            <person name="Peng D."/>
        </authorList>
    </citation>
    <scope>NUCLEOTIDE SEQUENCE</scope>
</reference>
<accession>A0A172J209</accession>
<dbReference type="GO" id="GO:0009733">
    <property type="term" value="P:response to auxin"/>
    <property type="evidence" value="ECO:0007669"/>
    <property type="project" value="InterPro"/>
</dbReference>
<organism evidence="2">
    <name type="scientific">Boehmeria nivea</name>
    <name type="common">Chinese grass</name>
    <name type="synonym">Urtica nivea</name>
    <dbReference type="NCBI Taxonomy" id="83906"/>
    <lineage>
        <taxon>Eukaryota</taxon>
        <taxon>Viridiplantae</taxon>
        <taxon>Streptophyta</taxon>
        <taxon>Embryophyta</taxon>
        <taxon>Tracheophyta</taxon>
        <taxon>Spermatophyta</taxon>
        <taxon>Magnoliopsida</taxon>
        <taxon>eudicotyledons</taxon>
        <taxon>Gunneridae</taxon>
        <taxon>Pentapetalae</taxon>
        <taxon>rosids</taxon>
        <taxon>fabids</taxon>
        <taxon>Rosales</taxon>
        <taxon>Urticaceae</taxon>
        <taxon>Boehmeria</taxon>
    </lineage>
</organism>
<dbReference type="AlphaFoldDB" id="A0A172J209"/>
<evidence type="ECO:0000256" key="1">
    <source>
        <dbReference type="ARBA" id="ARBA00006974"/>
    </source>
</evidence>
<gene>
    <name evidence="2" type="primary">SAUR27</name>
</gene>
<dbReference type="PANTHER" id="PTHR31929">
    <property type="entry name" value="SAUR-LIKE AUXIN-RESPONSIVE PROTEIN FAMILY-RELATED"/>
    <property type="match status" value="1"/>
</dbReference>